<organism evidence="3 4">
    <name type="scientific">Paractinoplanes toevensis</name>
    <dbReference type="NCBI Taxonomy" id="571911"/>
    <lineage>
        <taxon>Bacteria</taxon>
        <taxon>Bacillati</taxon>
        <taxon>Actinomycetota</taxon>
        <taxon>Actinomycetes</taxon>
        <taxon>Micromonosporales</taxon>
        <taxon>Micromonosporaceae</taxon>
        <taxon>Paractinoplanes</taxon>
    </lineage>
</organism>
<keyword evidence="4" id="KW-1185">Reference proteome</keyword>
<dbReference type="PANTHER" id="PTHR43364:SF4">
    <property type="entry name" value="NAD(P)-LINKED OXIDOREDUCTASE SUPERFAMILY PROTEIN"/>
    <property type="match status" value="1"/>
</dbReference>
<dbReference type="AlphaFoldDB" id="A0A919T8E5"/>
<keyword evidence="1" id="KW-0560">Oxidoreductase</keyword>
<dbReference type="RefSeq" id="WP_213006918.1">
    <property type="nucleotide sequence ID" value="NZ_BOQN01000038.1"/>
</dbReference>
<proteinExistence type="predicted"/>
<evidence type="ECO:0000256" key="1">
    <source>
        <dbReference type="ARBA" id="ARBA00023002"/>
    </source>
</evidence>
<dbReference type="FunFam" id="3.20.20.100:FF:000004">
    <property type="entry name" value="Oxidoreductase, aldo/keto reductase"/>
    <property type="match status" value="1"/>
</dbReference>
<accession>A0A919T8E5</accession>
<gene>
    <name evidence="3" type="ORF">Ato02nite_028210</name>
</gene>
<dbReference type="Proteomes" id="UP000677082">
    <property type="component" value="Unassembled WGS sequence"/>
</dbReference>
<dbReference type="Gene3D" id="3.20.20.100">
    <property type="entry name" value="NADP-dependent oxidoreductase domain"/>
    <property type="match status" value="1"/>
</dbReference>
<dbReference type="SUPFAM" id="SSF51430">
    <property type="entry name" value="NAD(P)-linked oxidoreductase"/>
    <property type="match status" value="1"/>
</dbReference>
<evidence type="ECO:0000313" key="3">
    <source>
        <dbReference type="EMBL" id="GIM91028.1"/>
    </source>
</evidence>
<evidence type="ECO:0000259" key="2">
    <source>
        <dbReference type="Pfam" id="PF00248"/>
    </source>
</evidence>
<feature type="domain" description="NADP-dependent oxidoreductase" evidence="2">
    <location>
        <begin position="15"/>
        <end position="312"/>
    </location>
</feature>
<sequence length="322" mass="35221">MKFTRLGRTGLKVSRIGLGCMSYGDAAAGMHAWTLGEDEAAAFFRQAVELGVTFWDTANVYQGGTSEEFVGRAINRFSRREDIVLATKVSGRMHDGPGGSGLSRKAILEQVDASLRRLGTDYLDVYYVHRFDAETPVEETMAVLDDVVRAGKVRYLGASSMWAWQFAKMQHAAVAGGGTTFAAMQDQYNVLKREEERDMIPMCLDQGVGLTPYSPLAKGRAARPWGRPTARSDADAVAKAFDREADRPVVDAVQKVAEARGVPMAQVALAWVLSKPVVSCPIVGATKPNHLPDAVAALDLELTGDEIAELERSYTPQDNYWW</sequence>
<name>A0A919T8E5_9ACTN</name>
<protein>
    <submittedName>
        <fullName evidence="3">Oxidoreductase</fullName>
    </submittedName>
</protein>
<dbReference type="Pfam" id="PF00248">
    <property type="entry name" value="Aldo_ket_red"/>
    <property type="match status" value="1"/>
</dbReference>
<dbReference type="CDD" id="cd19079">
    <property type="entry name" value="AKR_EcYajO-like"/>
    <property type="match status" value="1"/>
</dbReference>
<evidence type="ECO:0000313" key="4">
    <source>
        <dbReference type="Proteomes" id="UP000677082"/>
    </source>
</evidence>
<comment type="caution">
    <text evidence="3">The sequence shown here is derived from an EMBL/GenBank/DDBJ whole genome shotgun (WGS) entry which is preliminary data.</text>
</comment>
<dbReference type="PANTHER" id="PTHR43364">
    <property type="entry name" value="NADH-SPECIFIC METHYLGLYOXAL REDUCTASE-RELATED"/>
    <property type="match status" value="1"/>
</dbReference>
<dbReference type="InterPro" id="IPR050523">
    <property type="entry name" value="AKR_Detox_Biosynth"/>
</dbReference>
<dbReference type="InterPro" id="IPR036812">
    <property type="entry name" value="NAD(P)_OxRdtase_dom_sf"/>
</dbReference>
<dbReference type="EMBL" id="BOQN01000038">
    <property type="protein sequence ID" value="GIM91028.1"/>
    <property type="molecule type" value="Genomic_DNA"/>
</dbReference>
<reference evidence="3 4" key="1">
    <citation type="submission" date="2021-03" db="EMBL/GenBank/DDBJ databases">
        <title>Whole genome shotgun sequence of Actinoplanes toevensis NBRC 105298.</title>
        <authorList>
            <person name="Komaki H."/>
            <person name="Tamura T."/>
        </authorList>
    </citation>
    <scope>NUCLEOTIDE SEQUENCE [LARGE SCALE GENOMIC DNA]</scope>
    <source>
        <strain evidence="3 4">NBRC 105298</strain>
    </source>
</reference>
<dbReference type="GO" id="GO:0016491">
    <property type="term" value="F:oxidoreductase activity"/>
    <property type="evidence" value="ECO:0007669"/>
    <property type="project" value="UniProtKB-KW"/>
</dbReference>
<dbReference type="GO" id="GO:0005829">
    <property type="term" value="C:cytosol"/>
    <property type="evidence" value="ECO:0007669"/>
    <property type="project" value="TreeGrafter"/>
</dbReference>
<dbReference type="InterPro" id="IPR023210">
    <property type="entry name" value="NADP_OxRdtase_dom"/>
</dbReference>